<name>A0A078L1T8_9GAMM</name>
<dbReference type="Gene3D" id="1.25.40.20">
    <property type="entry name" value="Ankyrin repeat-containing domain"/>
    <property type="match status" value="2"/>
</dbReference>
<evidence type="ECO:0000256" key="1">
    <source>
        <dbReference type="ARBA" id="ARBA00022737"/>
    </source>
</evidence>
<dbReference type="eggNOG" id="ENOG5032JBM">
    <property type="taxonomic scope" value="Bacteria"/>
</dbReference>
<sequence>MGINIEDFKLEISKITNPRIKSFLLSNLADAASTIPELFAKVFPQDRTQVALETESLIAPPLALAFSYAPTTLCDELADELIACEDSEFTALLSDGADTALFFTLMKYAPQTTRAKIVARLNSLNEDQITQLIFTNKLGQTNFANFNNFLEGNDDNIAISLVDALGKISPAKFTRLVRTTSFSAHAGVVEFFEKTHSDRIALALLNVLDCLEWKDLDTVINGSSSLLLGFLPKHNLLHTIFCFQSPTVIQSLLRLLRKTDIKTIKALFSKEDSKNNFTPIEYAFARNDNPEIPIIVGQTLVENEGLRPLFTEVSTYKSQSPMHTAAARGYETIVTYYLEQEDAQVDHQTSSSESMLQLAKAANQSAIQTLFAALPMLRLIQKPDTSYSEANVAKYLQQNPTVLACRWTGGKTLLHLAAARGLDKLVKLFLQHGASIKSRDNKSSTAIDEALRYHQQSCLKELLATKNDATIETLANILTNTTSPVTNYEVLQRVLKQQAGISLASYCRQQKDSYIYLLKEAARHLASTDDQRLENAVKTYILLGLQRLSASTNQIEHKAIQLQLVVLLFSMPTRKRLDLLTSLKLSAAERLQLGFVLSYGLVQPLIYKSFTALAHNSHFQFLLNLSPEDPSLLENIAGIHFYNSNLSQLPIETLQQMAEFSSTESLLLYCKQRISPILLVLTLEKLEANLPRDNENIESLLVQLENELKLFNQDNSVDLSQLFNLVSQPELKARIRNMLQQFALDSPIQQHIQHICRTFSQSLRTNSLLAELFIDFASSPAALEQPNQQSLERILSISSPAGVKTIIDKQRARIREQPLHLEPGEQPLGAWIQSLKNRTERLTLGPLITQLDQLYDQAFDLADSLNKEEERKLYRAFETYGLKLNDLASILFKIHLNELDQANPEKLHSLLSQLQPALTTLREQMASSTISKNLPSLISTERFASLSAEIKTVCLKIDESREPQASVLPSTMQEPELLASLQQHLAQGLLQNPQRKQFIHQLFDCCLDSQAYPNNKDLSEQFYQLVQSAKPEECEELDQKIKNILHLKNQTSLLLTGLQVTALIPPTSLSSILTELYNADIEVLAALIEFAALLGLDDFKDLVSYVQTAKAQNVPLKLLITQSAAKGSDLTTWIEHNLDIIDYSAMQAISCKLLREGLYQPESDLSSRAAAFNELIDHSFATAHPHAINQLIASYSPILQVKQESPESRTAIQLISNLFRNSRINVVNDCICQMAPEILDQLISHCLSGLNSQDEAYDKASRHLLTHLCQSYSEANSKSLELIKTRLSQPDLSLLGDRTLVTIAESILAKKDSSLSSSTMNGVWIQRLLTSVNFVASSNPQVIYALCERYRFISLTLKQAEFEQLNSWIQNKMAFPNHHQESMTRLEKARSMSAQRKNHLLEKREKLLAFRAEDSIRALLNQLEDACIEQKSSEPEIADKALGVLYGYYNDNLTSLRSDLLFKVADFIVSAASSGQQKNQPKAGNTLVEWLKNYLPHQNFVQTELSRKQSSLIYNAERGKIGFINEANYAMTFVNDVPRPLLGLPGIEPGMSFYDNEQRLIGTLTASGEVRYESLFQANTSALLLAKVPAEQLEQSTAAMDLLINDIFTENTLAKVYANSESDKQEWLSREINLRLAASTKVLHQDNLAAIVRYQPADKAFPLLADINLSTNAEQLFEVILENDSKRRELFSETQQSAVAAFLDKQDASAIFANFLNNHKDKPWFTEGLQLFANYAQSSGKPELLSNALSLLDERVYTHKNLTKEQFDTLLTTLLGSEANASLIWRYFLKSSSLESIQQVAPELAEQFASFFHKQHCLPTIEALNKQKNWSQSSYQYRLLLLILEKQREFLFHKEELRYSDKMAWSGAELKEISVFIKRHFSQRANPDKDLAIGKELLGELIFRCANHGRTELFYNNGQFDPSIAVQKLERSILNALAARDYLPAEFRNKMSEVFSSIISWFNNEHAENLKVREILRDNHALIDWKELSNQTWNLSDSWTKMPLISAYLINYTGPNAPLLKLITDYLSNKRIHSKAEYLHNISLVMAKLPQRDFSVCIFNKLEELVTQKSSYLDRKLLADMAAFYTQRYQGRSLERPQAEMELLKHFAKQKKYELVEQCCNLLESEMSTSFLGQIGKHAKVEARLNKHVSSWYYPIYQFFIRLWNYGLWGSSESDKIVPYCDEDSEYSSPSTTPATIETPNMSGKVIDDQLKLAKNTRALKTRYQRFLEKHPKESDLPPVEKLSLSIADMPSLFTPVIPTGRIEALINPQSLTVASS</sequence>
<reference evidence="5 6" key="1">
    <citation type="submission" date="2014-06" db="EMBL/GenBank/DDBJ databases">
        <authorList>
            <person name="Urmite Genomes Urmite Genomes"/>
        </authorList>
    </citation>
    <scope>NUCLEOTIDE SEQUENCE [LARGE SCALE GENOMIC DNA]</scope>
</reference>
<dbReference type="OrthoDB" id="5631291at2"/>
<dbReference type="SMART" id="SM00248">
    <property type="entry name" value="ANK"/>
    <property type="match status" value="3"/>
</dbReference>
<dbReference type="STRING" id="1034943.BN59_03504"/>
<dbReference type="EMBL" id="CCSB01000004">
    <property type="protein sequence ID" value="CDZ79186.1"/>
    <property type="molecule type" value="Genomic_DNA"/>
</dbReference>
<keyword evidence="4" id="KW-0175">Coiled coil</keyword>
<dbReference type="InterPro" id="IPR002110">
    <property type="entry name" value="Ankyrin_rpt"/>
</dbReference>
<dbReference type="RefSeq" id="WP_044012350.1">
    <property type="nucleotide sequence ID" value="NZ_CCVW01000004.1"/>
</dbReference>
<dbReference type="PANTHER" id="PTHR24198">
    <property type="entry name" value="ANKYRIN REPEAT AND PROTEIN KINASE DOMAIN-CONTAINING PROTEIN"/>
    <property type="match status" value="1"/>
</dbReference>
<dbReference type="Proteomes" id="UP000044071">
    <property type="component" value="Unassembled WGS sequence"/>
</dbReference>
<dbReference type="PROSITE" id="PS50297">
    <property type="entry name" value="ANK_REP_REGION"/>
    <property type="match status" value="1"/>
</dbReference>
<evidence type="ECO:0000256" key="2">
    <source>
        <dbReference type="ARBA" id="ARBA00023043"/>
    </source>
</evidence>
<accession>A0A078L1T8</accession>
<dbReference type="InterPro" id="IPR036770">
    <property type="entry name" value="Ankyrin_rpt-contain_sf"/>
</dbReference>
<protein>
    <submittedName>
        <fullName evidence="5">Ankyrin repeats (3 copies)</fullName>
    </submittedName>
</protein>
<keyword evidence="1" id="KW-0677">Repeat</keyword>
<dbReference type="PANTHER" id="PTHR24198:SF165">
    <property type="entry name" value="ANKYRIN REPEAT-CONTAINING PROTEIN-RELATED"/>
    <property type="match status" value="1"/>
</dbReference>
<evidence type="ECO:0000256" key="3">
    <source>
        <dbReference type="PROSITE-ProRule" id="PRU00023"/>
    </source>
</evidence>
<evidence type="ECO:0000256" key="4">
    <source>
        <dbReference type="SAM" id="Coils"/>
    </source>
</evidence>
<organism evidence="5 6">
    <name type="scientific">Legionella massiliensis</name>
    <dbReference type="NCBI Taxonomy" id="1034943"/>
    <lineage>
        <taxon>Bacteria</taxon>
        <taxon>Pseudomonadati</taxon>
        <taxon>Pseudomonadota</taxon>
        <taxon>Gammaproteobacteria</taxon>
        <taxon>Legionellales</taxon>
        <taxon>Legionellaceae</taxon>
        <taxon>Legionella</taxon>
    </lineage>
</organism>
<dbReference type="SUPFAM" id="SSF48403">
    <property type="entry name" value="Ankyrin repeat"/>
    <property type="match status" value="1"/>
</dbReference>
<evidence type="ECO:0000313" key="6">
    <source>
        <dbReference type="Proteomes" id="UP000044071"/>
    </source>
</evidence>
<dbReference type="Pfam" id="PF12796">
    <property type="entry name" value="Ank_2"/>
    <property type="match status" value="1"/>
</dbReference>
<gene>
    <name evidence="5" type="ORF">BN59_03504</name>
</gene>
<feature type="coiled-coil region" evidence="4">
    <location>
        <begin position="683"/>
        <end position="714"/>
    </location>
</feature>
<feature type="repeat" description="ANK" evidence="3">
    <location>
        <begin position="409"/>
        <end position="441"/>
    </location>
</feature>
<keyword evidence="6" id="KW-1185">Reference proteome</keyword>
<dbReference type="PROSITE" id="PS50088">
    <property type="entry name" value="ANK_REPEAT"/>
    <property type="match status" value="1"/>
</dbReference>
<proteinExistence type="predicted"/>
<keyword evidence="2 3" id="KW-0040">ANK repeat</keyword>
<evidence type="ECO:0000313" key="5">
    <source>
        <dbReference type="EMBL" id="CDZ79186.1"/>
    </source>
</evidence>